<gene>
    <name evidence="1" type="ORF">DXB65_07755</name>
</gene>
<dbReference type="Proteomes" id="UP000260983">
    <property type="component" value="Unassembled WGS sequence"/>
</dbReference>
<sequence length="229" mass="27234">MEQNLQLNNHNRQEYPPIDIMKLDATLNELLQKVPSTAEVLLYKQQNLSINAQWKDWAFEMLMTGYETENLLILAGEDIHCNPFEFAELTDRIFKELHLNEIEANTVIILYSLFLVKSVVQSPDKNKVSATLRKLEQQCIDNEYNDFLYDFYLLSNAIDEVKELGNQWYWNDSSLTKENWYEYTLTFFKQWIENPDSQYKTQLGKNCTDTSPSKKNNIFKRLISYLWRK</sequence>
<evidence type="ECO:0000313" key="1">
    <source>
        <dbReference type="EMBL" id="RGN37387.1"/>
    </source>
</evidence>
<dbReference type="RefSeq" id="WP_117723833.1">
    <property type="nucleotide sequence ID" value="NZ_CAUGNI010000013.1"/>
</dbReference>
<reference evidence="1 2" key="1">
    <citation type="submission" date="2018-08" db="EMBL/GenBank/DDBJ databases">
        <title>A genome reference for cultivated species of the human gut microbiota.</title>
        <authorList>
            <person name="Zou Y."/>
            <person name="Xue W."/>
            <person name="Luo G."/>
        </authorList>
    </citation>
    <scope>NUCLEOTIDE SEQUENCE [LARGE SCALE GENOMIC DNA]</scope>
    <source>
        <strain evidence="1 2">OM05-15BH</strain>
    </source>
</reference>
<accession>A0A3E5BIF1</accession>
<proteinExistence type="predicted"/>
<organism evidence="1 2">
    <name type="scientific">Bacteroides oleiciplenus</name>
    <dbReference type="NCBI Taxonomy" id="626931"/>
    <lineage>
        <taxon>Bacteria</taxon>
        <taxon>Pseudomonadati</taxon>
        <taxon>Bacteroidota</taxon>
        <taxon>Bacteroidia</taxon>
        <taxon>Bacteroidales</taxon>
        <taxon>Bacteroidaceae</taxon>
        <taxon>Bacteroides</taxon>
    </lineage>
</organism>
<dbReference type="AlphaFoldDB" id="A0A3E5BIF1"/>
<name>A0A3E5BIF1_9BACE</name>
<dbReference type="EMBL" id="QSUL01000004">
    <property type="protein sequence ID" value="RGN37387.1"/>
    <property type="molecule type" value="Genomic_DNA"/>
</dbReference>
<protein>
    <submittedName>
        <fullName evidence="1">Uncharacterized protein</fullName>
    </submittedName>
</protein>
<comment type="caution">
    <text evidence="1">The sequence shown here is derived from an EMBL/GenBank/DDBJ whole genome shotgun (WGS) entry which is preliminary data.</text>
</comment>
<evidence type="ECO:0000313" key="2">
    <source>
        <dbReference type="Proteomes" id="UP000260983"/>
    </source>
</evidence>